<dbReference type="Gene3D" id="2.40.10.10">
    <property type="entry name" value="Trypsin-like serine proteases"/>
    <property type="match status" value="1"/>
</dbReference>
<name>A9NXX8_PICSI</name>
<protein>
    <recommendedName>
        <fullName evidence="2">Sushi domain-containing protein</fullName>
    </recommendedName>
</protein>
<dbReference type="InterPro" id="IPR009003">
    <property type="entry name" value="Peptidase_S1_PA"/>
</dbReference>
<evidence type="ECO:0000313" key="1">
    <source>
        <dbReference type="EMBL" id="ABK25489.1"/>
    </source>
</evidence>
<dbReference type="InterPro" id="IPR043504">
    <property type="entry name" value="Peptidase_S1_PA_chymotrypsin"/>
</dbReference>
<proteinExistence type="evidence at transcript level"/>
<reference evidence="1" key="1">
    <citation type="journal article" date="2008" name="BMC Genomics">
        <title>A conifer genomics resource of 200,000 spruce (Picea spp.) ESTs and 6,464 high-quality, sequence-finished full-length cDNAs for Sitka spruce (Picea sitchensis).</title>
        <authorList>
            <person name="Ralph S.G."/>
            <person name="Chun H.J."/>
            <person name="Kolosova N."/>
            <person name="Cooper D."/>
            <person name="Oddy C."/>
            <person name="Ritland C.E."/>
            <person name="Kirkpatrick R."/>
            <person name="Moore R."/>
            <person name="Barber S."/>
            <person name="Holt R.A."/>
            <person name="Jones S.J."/>
            <person name="Marra M.A."/>
            <person name="Douglas C.J."/>
            <person name="Ritland K."/>
            <person name="Bohlmann J."/>
        </authorList>
    </citation>
    <scope>NUCLEOTIDE SEQUENCE</scope>
    <source>
        <tissue evidence="1">Green portion of the leader tissue</tissue>
    </source>
</reference>
<dbReference type="AlphaFoldDB" id="A9NXX8"/>
<dbReference type="SUPFAM" id="SSF50494">
    <property type="entry name" value="Trypsin-like serine proteases"/>
    <property type="match status" value="1"/>
</dbReference>
<accession>A9NXX8</accession>
<dbReference type="EMBL" id="EF086205">
    <property type="protein sequence ID" value="ABK25489.1"/>
    <property type="molecule type" value="mRNA"/>
</dbReference>
<organism evidence="1">
    <name type="scientific">Picea sitchensis</name>
    <name type="common">Sitka spruce</name>
    <name type="synonym">Pinus sitchensis</name>
    <dbReference type="NCBI Taxonomy" id="3332"/>
    <lineage>
        <taxon>Eukaryota</taxon>
        <taxon>Viridiplantae</taxon>
        <taxon>Streptophyta</taxon>
        <taxon>Embryophyta</taxon>
        <taxon>Tracheophyta</taxon>
        <taxon>Spermatophyta</taxon>
        <taxon>Pinopsida</taxon>
        <taxon>Pinidae</taxon>
        <taxon>Conifers I</taxon>
        <taxon>Pinales</taxon>
        <taxon>Pinaceae</taxon>
        <taxon>Picea</taxon>
    </lineage>
</organism>
<sequence>MPDPSVNYYCKVTGDGIVSGTRACHELEPHGTEVVPECNRPVYYSSSVPLNMRCVDGSWDHVAVCQPAAHCFWKTEHQAAASTYAVALGTVYRPWDEAMDSEAHKSDVSEIKIPFRYLGDAGHHQEDIALVFMSTPVVYHTYIRPVCIDFSDEFDRNQLQSTNSGKVRMSEFSSQATKCYKSTDGL</sequence>
<evidence type="ECO:0008006" key="2">
    <source>
        <dbReference type="Google" id="ProtNLM"/>
    </source>
</evidence>